<dbReference type="Proteomes" id="UP000523955">
    <property type="component" value="Unassembled WGS sequence"/>
</dbReference>
<evidence type="ECO:0000259" key="1">
    <source>
        <dbReference type="Pfam" id="PF04993"/>
    </source>
</evidence>
<dbReference type="Gene3D" id="3.30.1460.30">
    <property type="entry name" value="YgaC/TfoX-N like chaperone"/>
    <property type="match status" value="1"/>
</dbReference>
<gene>
    <name evidence="2" type="ORF">H5V45_13995</name>
</gene>
<comment type="caution">
    <text evidence="2">The sequence shown here is derived from an EMBL/GenBank/DDBJ whole genome shotgun (WGS) entry which is preliminary data.</text>
</comment>
<sequence>MAYDEGLAAALRDELAGTPDLTEKAMFGGLAFLVAGHMAVSASGQDGLLVRCDPAATDVLVAEPGVERFEMRGRPMNGWLHVQVDPADHEAVARWAGVGTAYVATLPPK</sequence>
<evidence type="ECO:0000313" key="2">
    <source>
        <dbReference type="EMBL" id="MBB6628435.1"/>
    </source>
</evidence>
<dbReference type="InterPro" id="IPR007076">
    <property type="entry name" value="TfoX_N"/>
</dbReference>
<keyword evidence="3" id="KW-1185">Reference proteome</keyword>
<feature type="domain" description="TfoX N-terminal" evidence="1">
    <location>
        <begin position="14"/>
        <end position="96"/>
    </location>
</feature>
<organism evidence="2 3">
    <name type="scientific">Nocardioides luti</name>
    <dbReference type="NCBI Taxonomy" id="2761101"/>
    <lineage>
        <taxon>Bacteria</taxon>
        <taxon>Bacillati</taxon>
        <taxon>Actinomycetota</taxon>
        <taxon>Actinomycetes</taxon>
        <taxon>Propionibacteriales</taxon>
        <taxon>Nocardioidaceae</taxon>
        <taxon>Nocardioides</taxon>
    </lineage>
</organism>
<accession>A0A7X0RHX4</accession>
<dbReference type="AlphaFoldDB" id="A0A7X0RHX4"/>
<protein>
    <submittedName>
        <fullName evidence="2">TfoX/Sxy family protein</fullName>
    </submittedName>
</protein>
<dbReference type="EMBL" id="JACKXE010000001">
    <property type="protein sequence ID" value="MBB6628435.1"/>
    <property type="molecule type" value="Genomic_DNA"/>
</dbReference>
<dbReference type="SUPFAM" id="SSF159894">
    <property type="entry name" value="YgaC/TfoX-N like"/>
    <property type="match status" value="1"/>
</dbReference>
<dbReference type="Pfam" id="PF04993">
    <property type="entry name" value="TfoX_N"/>
    <property type="match status" value="1"/>
</dbReference>
<name>A0A7X0RHX4_9ACTN</name>
<dbReference type="RefSeq" id="WP_185253492.1">
    <property type="nucleotide sequence ID" value="NZ_JACKXE010000001.1"/>
</dbReference>
<evidence type="ECO:0000313" key="3">
    <source>
        <dbReference type="Proteomes" id="UP000523955"/>
    </source>
</evidence>
<proteinExistence type="predicted"/>
<reference evidence="2 3" key="1">
    <citation type="submission" date="2020-08" db="EMBL/GenBank/DDBJ databases">
        <authorList>
            <person name="Seo M.-J."/>
        </authorList>
    </citation>
    <scope>NUCLEOTIDE SEQUENCE [LARGE SCALE GENOMIC DNA]</scope>
    <source>
        <strain evidence="2 3">KIGAM211</strain>
    </source>
</reference>